<dbReference type="PANTHER" id="PTHR38593:SF1">
    <property type="entry name" value="BLR2558 PROTEIN"/>
    <property type="match status" value="1"/>
</dbReference>
<dbReference type="InterPro" id="IPR025419">
    <property type="entry name" value="DUF4142"/>
</dbReference>
<feature type="region of interest" description="Disordered" evidence="1">
    <location>
        <begin position="47"/>
        <end position="84"/>
    </location>
</feature>
<comment type="caution">
    <text evidence="3">The sequence shown here is derived from an EMBL/GenBank/DDBJ whole genome shotgun (WGS) entry which is preliminary data.</text>
</comment>
<reference evidence="3" key="1">
    <citation type="submission" date="2023-06" db="EMBL/GenBank/DDBJ databases">
        <title>Genome sequences of Xanthomonas arboricola from Serbia and Montenegro.</title>
        <authorList>
            <person name="Ilicic R."/>
            <person name="Jelusic A."/>
            <person name="Harrison J."/>
            <person name="Greer S."/>
            <person name="Grant M."/>
            <person name="Vicente J."/>
            <person name="Popovic Milovanovic T."/>
            <person name="Studholme D.J."/>
        </authorList>
    </citation>
    <scope>NUCLEOTIDE SEQUENCE</scope>
    <source>
        <strain evidence="3">Xp320</strain>
    </source>
</reference>
<proteinExistence type="predicted"/>
<dbReference type="RefSeq" id="WP_223689522.1">
    <property type="nucleotide sequence ID" value="NZ_CP044334.1"/>
</dbReference>
<evidence type="ECO:0000313" key="3">
    <source>
        <dbReference type="EMBL" id="MDN0286184.1"/>
    </source>
</evidence>
<dbReference type="AlphaFoldDB" id="A0AAP4NGF8"/>
<name>A0AAP4NGF8_9XANT</name>
<dbReference type="Pfam" id="PF13628">
    <property type="entry name" value="DUF4142"/>
    <property type="match status" value="1"/>
</dbReference>
<dbReference type="PANTHER" id="PTHR38593">
    <property type="entry name" value="BLR2558 PROTEIN"/>
    <property type="match status" value="1"/>
</dbReference>
<evidence type="ECO:0000256" key="1">
    <source>
        <dbReference type="SAM" id="MobiDB-lite"/>
    </source>
</evidence>
<protein>
    <submittedName>
        <fullName evidence="3">DUF4142 domain-containing protein</fullName>
    </submittedName>
</protein>
<sequence length="226" mass="23757">MSLLHLGRQMLLSPIEREWSMKQSLLVLSIVAALALAGCKPNADKEAAAPAASTEPTPTGGAATPTTPPVGEASPAPEGAARASSGDDIALGLLGAVDNHEIAAAKQAQDKKVTGAVLEYAKMMEKEHTENLDKTKALGTLAETPDVKKLESKGEQDLSMLGQKSGKDYAAAYIDAMIAGHKDALKLIETQMMTVASTEPVKQHLTETKTHVEQHLAKAEAIKKAM</sequence>
<accession>A0AAP4NGF8</accession>
<feature type="domain" description="DUF4142" evidence="2">
    <location>
        <begin position="97"/>
        <end position="222"/>
    </location>
</feature>
<organism evidence="3">
    <name type="scientific">Xanthomonas arboricola pv. pruni</name>
    <dbReference type="NCBI Taxonomy" id="69929"/>
    <lineage>
        <taxon>Bacteria</taxon>
        <taxon>Pseudomonadati</taxon>
        <taxon>Pseudomonadota</taxon>
        <taxon>Gammaproteobacteria</taxon>
        <taxon>Lysobacterales</taxon>
        <taxon>Lysobacteraceae</taxon>
        <taxon>Xanthomonas</taxon>
    </lineage>
</organism>
<feature type="compositionally biased region" description="Low complexity" evidence="1">
    <location>
        <begin position="48"/>
        <end position="73"/>
    </location>
</feature>
<gene>
    <name evidence="3" type="ORF">QSH54_05850</name>
</gene>
<evidence type="ECO:0000259" key="2">
    <source>
        <dbReference type="Pfam" id="PF13628"/>
    </source>
</evidence>
<dbReference type="EMBL" id="JASVYU010000004">
    <property type="protein sequence ID" value="MDN0286184.1"/>
    <property type="molecule type" value="Genomic_DNA"/>
</dbReference>